<feature type="domain" description="4Fe-4S ferredoxin-type" evidence="4">
    <location>
        <begin position="196"/>
        <end position="225"/>
    </location>
</feature>
<evidence type="ECO:0000313" key="5">
    <source>
        <dbReference type="EMBL" id="AGF56143.1"/>
    </source>
</evidence>
<dbReference type="PROSITE" id="PS51379">
    <property type="entry name" value="4FE4S_FER_2"/>
    <property type="match status" value="1"/>
</dbReference>
<dbReference type="NCBIfam" id="NF038196">
    <property type="entry name" value="ferrodoxin_EFR1"/>
    <property type="match status" value="1"/>
</dbReference>
<dbReference type="SUPFAM" id="SSF52218">
    <property type="entry name" value="Flavoproteins"/>
    <property type="match status" value="1"/>
</dbReference>
<dbReference type="AlphaFoldDB" id="M1MIJ4"/>
<dbReference type="STRING" id="36745.CLSAP_21950"/>
<dbReference type="eggNOG" id="COG1145">
    <property type="taxonomic scope" value="Bacteria"/>
</dbReference>
<dbReference type="Pfam" id="PF13187">
    <property type="entry name" value="Fer4_9"/>
    <property type="match status" value="1"/>
</dbReference>
<dbReference type="InterPro" id="IPR017900">
    <property type="entry name" value="4Fe4S_Fe_S_CS"/>
</dbReference>
<dbReference type="Gene3D" id="3.40.50.360">
    <property type="match status" value="1"/>
</dbReference>
<gene>
    <name evidence="5" type="ORF">Cspa_c23780</name>
</gene>
<keyword evidence="2" id="KW-0408">Iron</keyword>
<evidence type="ECO:0000256" key="3">
    <source>
        <dbReference type="ARBA" id="ARBA00023014"/>
    </source>
</evidence>
<keyword evidence="6" id="KW-1185">Reference proteome</keyword>
<reference evidence="5 6" key="1">
    <citation type="submission" date="2013-02" db="EMBL/GenBank/DDBJ databases">
        <title>Genome sequence of Clostridium saccharoperbutylacetonicum N1-4(HMT).</title>
        <authorList>
            <person name="Poehlein A."/>
            <person name="Daniel R."/>
        </authorList>
    </citation>
    <scope>NUCLEOTIDE SEQUENCE [LARGE SCALE GENOMIC DNA]</scope>
    <source>
        <strain evidence="6">N1-4(HMT)</strain>
    </source>
</reference>
<dbReference type="PATRIC" id="fig|931276.5.peg.2382"/>
<protein>
    <recommendedName>
        <fullName evidence="4">4Fe-4S ferredoxin-type domain-containing protein</fullName>
    </recommendedName>
</protein>
<name>M1MIJ4_9CLOT</name>
<dbReference type="InterPro" id="IPR047964">
    <property type="entry name" value="EFR1-like"/>
</dbReference>
<dbReference type="InterPro" id="IPR017896">
    <property type="entry name" value="4Fe4S_Fe-S-bd"/>
</dbReference>
<proteinExistence type="predicted"/>
<evidence type="ECO:0000313" key="6">
    <source>
        <dbReference type="Proteomes" id="UP000011728"/>
    </source>
</evidence>
<dbReference type="InterPro" id="IPR029039">
    <property type="entry name" value="Flavoprotein-like_sf"/>
</dbReference>
<dbReference type="GO" id="GO:0051536">
    <property type="term" value="F:iron-sulfur cluster binding"/>
    <property type="evidence" value="ECO:0007669"/>
    <property type="project" value="UniProtKB-KW"/>
</dbReference>
<dbReference type="HOGENOM" id="CLU_068049_0_0_9"/>
<keyword evidence="1" id="KW-0479">Metal-binding</keyword>
<evidence type="ECO:0000256" key="2">
    <source>
        <dbReference type="ARBA" id="ARBA00023004"/>
    </source>
</evidence>
<sequence>MGEIKKVLVSYYSGTGGVERIAKVLKESLIERKCEVILHSMDLSKFNNYKDQYHDIVKEANLIIVLYAVYAFGAPRPVDRWVENLPKTNKLPVVVVSVSGGGEIWPNTSCRVATIKGIERKGYEVIYEKMMVMPANMLCKVNDDMAMHLINSIPMNINNILEDVFSGKRHRSRFKISTRVLMPITNVEKNAVRNFSKDLMANEVCTGCGWCSSNCPMGNIELKEDKPMFKNNCIMCLRCFYGCPNKAIQNDKVKGLLFKEGFSLKEIEKRMEGKELKPINECCKGLAWIGVKRYLLGRE</sequence>
<dbReference type="PROSITE" id="PS00198">
    <property type="entry name" value="4FE4S_FER_1"/>
    <property type="match status" value="2"/>
</dbReference>
<dbReference type="Gene3D" id="3.30.70.20">
    <property type="match status" value="1"/>
</dbReference>
<accession>M1MIJ4</accession>
<keyword evidence="3" id="KW-0411">Iron-sulfur</keyword>
<dbReference type="Proteomes" id="UP000011728">
    <property type="component" value="Chromosome"/>
</dbReference>
<evidence type="ECO:0000256" key="1">
    <source>
        <dbReference type="ARBA" id="ARBA00022723"/>
    </source>
</evidence>
<organism evidence="5 6">
    <name type="scientific">Clostridium saccharoperbutylacetonicum N1-4(HMT)</name>
    <dbReference type="NCBI Taxonomy" id="931276"/>
    <lineage>
        <taxon>Bacteria</taxon>
        <taxon>Bacillati</taxon>
        <taxon>Bacillota</taxon>
        <taxon>Clostridia</taxon>
        <taxon>Eubacteriales</taxon>
        <taxon>Clostridiaceae</taxon>
        <taxon>Clostridium</taxon>
    </lineage>
</organism>
<dbReference type="RefSeq" id="WP_015392462.1">
    <property type="nucleotide sequence ID" value="NC_020291.1"/>
</dbReference>
<dbReference type="EMBL" id="CP004121">
    <property type="protein sequence ID" value="AGF56143.1"/>
    <property type="molecule type" value="Genomic_DNA"/>
</dbReference>
<dbReference type="GO" id="GO:0046872">
    <property type="term" value="F:metal ion binding"/>
    <property type="evidence" value="ECO:0007669"/>
    <property type="project" value="UniProtKB-KW"/>
</dbReference>
<evidence type="ECO:0000259" key="4">
    <source>
        <dbReference type="PROSITE" id="PS51379"/>
    </source>
</evidence>
<dbReference type="SUPFAM" id="SSF54862">
    <property type="entry name" value="4Fe-4S ferredoxins"/>
    <property type="match status" value="1"/>
</dbReference>
<dbReference type="KEGG" id="csr:Cspa_c23780"/>